<organism evidence="1 2">
    <name type="scientific">Jiulongibacter sediminis</name>
    <dbReference type="NCBI Taxonomy" id="1605367"/>
    <lineage>
        <taxon>Bacteria</taxon>
        <taxon>Pseudomonadati</taxon>
        <taxon>Bacteroidota</taxon>
        <taxon>Cytophagia</taxon>
        <taxon>Cytophagales</taxon>
        <taxon>Leadbetterellaceae</taxon>
        <taxon>Jiulongibacter</taxon>
    </lineage>
</organism>
<evidence type="ECO:0000313" key="1">
    <source>
        <dbReference type="EMBL" id="KPM49197.1"/>
    </source>
</evidence>
<name>A0A0P7BW52_9BACT</name>
<dbReference type="AlphaFoldDB" id="A0A0P7BW52"/>
<dbReference type="PATRIC" id="fig|1605367.3.peg.1467"/>
<comment type="caution">
    <text evidence="1">The sequence shown here is derived from an EMBL/GenBank/DDBJ whole genome shotgun (WGS) entry which is preliminary data.</text>
</comment>
<reference evidence="1 2" key="1">
    <citation type="submission" date="2015-07" db="EMBL/GenBank/DDBJ databases">
        <title>The draft genome sequence of Leadbetterella sp. JN14-9.</title>
        <authorList>
            <person name="Liu Y."/>
            <person name="Du J."/>
            <person name="Shao Z."/>
        </authorList>
    </citation>
    <scope>NUCLEOTIDE SEQUENCE [LARGE SCALE GENOMIC DNA]</scope>
    <source>
        <strain evidence="1 2">JN14-9</strain>
    </source>
</reference>
<evidence type="ECO:0008006" key="3">
    <source>
        <dbReference type="Google" id="ProtNLM"/>
    </source>
</evidence>
<protein>
    <recommendedName>
        <fullName evidence="3">Aminopeptidase</fullName>
    </recommendedName>
</protein>
<dbReference type="EMBL" id="LGTQ01000005">
    <property type="protein sequence ID" value="KPM49197.1"/>
    <property type="molecule type" value="Genomic_DNA"/>
</dbReference>
<evidence type="ECO:0000313" key="2">
    <source>
        <dbReference type="Proteomes" id="UP000050454"/>
    </source>
</evidence>
<gene>
    <name evidence="1" type="ORF">AFM12_00685</name>
</gene>
<dbReference type="STRING" id="1605367.AFM12_00685"/>
<keyword evidence="2" id="KW-1185">Reference proteome</keyword>
<dbReference type="OrthoDB" id="357991at2"/>
<dbReference type="InterPro" id="IPR014553">
    <property type="entry name" value="Aminopept"/>
</dbReference>
<proteinExistence type="predicted"/>
<accession>A0A0P7BW52</accession>
<dbReference type="Pfam" id="PF10023">
    <property type="entry name" value="Aminopep"/>
    <property type="match status" value="1"/>
</dbReference>
<dbReference type="RefSeq" id="WP_055143163.1">
    <property type="nucleotide sequence ID" value="NZ_JXSZ01000005.1"/>
</dbReference>
<sequence>MKKVFLSTLGLFVAILTIFYAVNFNAVNYGISQLRGQLNIIFNTERISEVMENPSFPDSLKSKIELIQEIKKFTVDSLGLKPSGSYESFYDQKGEPILWVITACPPYSLEPKKWEFPIIGEFAYKGHFEKAKVEKEVKELKKEGYDIRVGEVSAWSTLGYLDDPILSSMLTKSPGNLAALIIHELTHGTLFVKNDLEFNENLADFVGDEGAKLFLKSKYGDSSWVYQDYEESKQLNEAFSQHMLSGAIRLDSLFQTFTPEMESNNKNRLKFDLIDSIMVAAEKIYPAGRGFTYQGRGTVNNASFTSFKTYQAKQSEFKVELESKFNHNFKAYLEELKKKYSSIGK</sequence>
<dbReference type="Proteomes" id="UP000050454">
    <property type="component" value="Unassembled WGS sequence"/>
</dbReference>